<name>A0ABW4L0D2_9MICO</name>
<dbReference type="PANTHER" id="PTHR43386">
    <property type="entry name" value="OLIGOPEPTIDE TRANSPORT SYSTEM PERMEASE PROTEIN APPC"/>
    <property type="match status" value="1"/>
</dbReference>
<evidence type="ECO:0000313" key="11">
    <source>
        <dbReference type="Proteomes" id="UP001597277"/>
    </source>
</evidence>
<evidence type="ECO:0000256" key="1">
    <source>
        <dbReference type="ARBA" id="ARBA00004651"/>
    </source>
</evidence>
<comment type="subcellular location">
    <subcellularLocation>
        <location evidence="1 7">Cell membrane</location>
        <topology evidence="1 7">Multi-pass membrane protein</topology>
    </subcellularLocation>
</comment>
<evidence type="ECO:0000256" key="2">
    <source>
        <dbReference type="ARBA" id="ARBA00022448"/>
    </source>
</evidence>
<keyword evidence="2 7" id="KW-0813">Transport</keyword>
<evidence type="ECO:0000256" key="7">
    <source>
        <dbReference type="RuleBase" id="RU363032"/>
    </source>
</evidence>
<feature type="domain" description="ABC transmembrane type-1" evidence="9">
    <location>
        <begin position="106"/>
        <end position="298"/>
    </location>
</feature>
<dbReference type="Gene3D" id="1.10.3720.10">
    <property type="entry name" value="MetI-like"/>
    <property type="match status" value="1"/>
</dbReference>
<keyword evidence="5 7" id="KW-1133">Transmembrane helix</keyword>
<comment type="similarity">
    <text evidence="7">Belongs to the binding-protein-dependent transport system permease family.</text>
</comment>
<feature type="transmembrane region" description="Helical" evidence="7">
    <location>
        <begin position="277"/>
        <end position="301"/>
    </location>
</feature>
<feature type="compositionally biased region" description="Basic and acidic residues" evidence="8">
    <location>
        <begin position="8"/>
        <end position="18"/>
    </location>
</feature>
<evidence type="ECO:0000256" key="6">
    <source>
        <dbReference type="ARBA" id="ARBA00023136"/>
    </source>
</evidence>
<dbReference type="Pfam" id="PF00528">
    <property type="entry name" value="BPD_transp_1"/>
    <property type="match status" value="1"/>
</dbReference>
<keyword evidence="6 7" id="KW-0472">Membrane</keyword>
<evidence type="ECO:0000256" key="4">
    <source>
        <dbReference type="ARBA" id="ARBA00022692"/>
    </source>
</evidence>
<comment type="caution">
    <text evidence="10">The sequence shown here is derived from an EMBL/GenBank/DDBJ whole genome shotgun (WGS) entry which is preliminary data.</text>
</comment>
<dbReference type="InterPro" id="IPR000515">
    <property type="entry name" value="MetI-like"/>
</dbReference>
<evidence type="ECO:0000256" key="3">
    <source>
        <dbReference type="ARBA" id="ARBA00022475"/>
    </source>
</evidence>
<sequence>MNSATTHDPTEPLTDRGRGPVTGGQQAPGRFVSLARAGRTIWGNRKARAGVIILGVFVVMALVAPVLAPYSPTDNSFERSMDASGAHWLGTTAAGEDVLSQLIYGARISLLVGFGAGGIATVIGVLVGLTWGYISGLPADIVNFVVNLFLVIPGLPLMIVIAAYLQNGGIAVIIAVIAITGWAWGARVMRSQTRSLRSRDFVQAARFSGDRAPRIIFREILPNMTSIIAGGFFGSATAAILAEAGLEFLGLGDSSIVTWGTMLYWSQNSNALLSGQWALLFAPGLAIALLATSLTLINFGVDGISNPRLREGSTGR</sequence>
<reference evidence="11" key="1">
    <citation type="journal article" date="2019" name="Int. J. Syst. Evol. Microbiol.">
        <title>The Global Catalogue of Microorganisms (GCM) 10K type strain sequencing project: providing services to taxonomists for standard genome sequencing and annotation.</title>
        <authorList>
            <consortium name="The Broad Institute Genomics Platform"/>
            <consortium name="The Broad Institute Genome Sequencing Center for Infectious Disease"/>
            <person name="Wu L."/>
            <person name="Ma J."/>
        </authorList>
    </citation>
    <scope>NUCLEOTIDE SEQUENCE [LARGE SCALE GENOMIC DNA]</scope>
    <source>
        <strain evidence="11">JCM 17130</strain>
    </source>
</reference>
<feature type="transmembrane region" description="Helical" evidence="7">
    <location>
        <begin position="141"/>
        <end position="164"/>
    </location>
</feature>
<keyword evidence="11" id="KW-1185">Reference proteome</keyword>
<feature type="transmembrane region" description="Helical" evidence="7">
    <location>
        <begin position="220"/>
        <end position="242"/>
    </location>
</feature>
<protein>
    <submittedName>
        <fullName evidence="10">ABC transporter permease</fullName>
    </submittedName>
</protein>
<dbReference type="PANTHER" id="PTHR43386:SF1">
    <property type="entry name" value="D,D-DIPEPTIDE TRANSPORT SYSTEM PERMEASE PROTEIN DDPC-RELATED"/>
    <property type="match status" value="1"/>
</dbReference>
<evidence type="ECO:0000256" key="8">
    <source>
        <dbReference type="SAM" id="MobiDB-lite"/>
    </source>
</evidence>
<evidence type="ECO:0000259" key="9">
    <source>
        <dbReference type="PROSITE" id="PS50928"/>
    </source>
</evidence>
<dbReference type="SUPFAM" id="SSF161098">
    <property type="entry name" value="MetI-like"/>
    <property type="match status" value="1"/>
</dbReference>
<keyword evidence="3" id="KW-1003">Cell membrane</keyword>
<dbReference type="InterPro" id="IPR035906">
    <property type="entry name" value="MetI-like_sf"/>
</dbReference>
<gene>
    <name evidence="10" type="ORF">ACFSE6_04390</name>
</gene>
<feature type="region of interest" description="Disordered" evidence="8">
    <location>
        <begin position="1"/>
        <end position="28"/>
    </location>
</feature>
<keyword evidence="4 7" id="KW-0812">Transmembrane</keyword>
<feature type="transmembrane region" description="Helical" evidence="7">
    <location>
        <begin position="49"/>
        <end position="68"/>
    </location>
</feature>
<dbReference type="InterPro" id="IPR050366">
    <property type="entry name" value="BP-dependent_transpt_permease"/>
</dbReference>
<dbReference type="EMBL" id="JBHUEE010000002">
    <property type="protein sequence ID" value="MFD1717060.1"/>
    <property type="molecule type" value="Genomic_DNA"/>
</dbReference>
<dbReference type="Pfam" id="PF12911">
    <property type="entry name" value="OppC_N"/>
    <property type="match status" value="1"/>
</dbReference>
<dbReference type="PROSITE" id="PS50928">
    <property type="entry name" value="ABC_TM1"/>
    <property type="match status" value="1"/>
</dbReference>
<dbReference type="InterPro" id="IPR025966">
    <property type="entry name" value="OppC_N"/>
</dbReference>
<evidence type="ECO:0000256" key="5">
    <source>
        <dbReference type="ARBA" id="ARBA00022989"/>
    </source>
</evidence>
<dbReference type="RefSeq" id="WP_388002564.1">
    <property type="nucleotide sequence ID" value="NZ_JBHUEE010000002.1"/>
</dbReference>
<organism evidence="10 11">
    <name type="scientific">Georgenia deserti</name>
    <dbReference type="NCBI Taxonomy" id="2093781"/>
    <lineage>
        <taxon>Bacteria</taxon>
        <taxon>Bacillati</taxon>
        <taxon>Actinomycetota</taxon>
        <taxon>Actinomycetes</taxon>
        <taxon>Micrococcales</taxon>
        <taxon>Bogoriellaceae</taxon>
        <taxon>Georgenia</taxon>
    </lineage>
</organism>
<evidence type="ECO:0000313" key="10">
    <source>
        <dbReference type="EMBL" id="MFD1717060.1"/>
    </source>
</evidence>
<accession>A0ABW4L0D2</accession>
<feature type="transmembrane region" description="Helical" evidence="7">
    <location>
        <begin position="108"/>
        <end position="134"/>
    </location>
</feature>
<feature type="transmembrane region" description="Helical" evidence="7">
    <location>
        <begin position="170"/>
        <end position="189"/>
    </location>
</feature>
<proteinExistence type="inferred from homology"/>
<dbReference type="Proteomes" id="UP001597277">
    <property type="component" value="Unassembled WGS sequence"/>
</dbReference>
<dbReference type="CDD" id="cd06261">
    <property type="entry name" value="TM_PBP2"/>
    <property type="match status" value="1"/>
</dbReference>